<evidence type="ECO:0000256" key="2">
    <source>
        <dbReference type="ARBA" id="ARBA00022525"/>
    </source>
</evidence>
<dbReference type="PANTHER" id="PTHR38340:SF1">
    <property type="entry name" value="S-LAYER PROTEIN"/>
    <property type="match status" value="1"/>
</dbReference>
<sequence>MTSVTSQETYEYLGTDENDAQADGYQNQDGAILDANSDDVSKVNGLEGDDEIFTGDGNNLAAGDMVGDEWSYIDGKWVYDTSAVIVSDYGDSDSFDDTITTGSGNDVLLGNGGDDTLSSGAGADIVNAGRGNDVAFGGTGDDLINLEDGDDYTEAGLGADIVNGGAGDDVIFGDVKGANLLAASDKSATNFAKLAEAAAWSMQDTYGTSTISQSAATVAGETYTISFDLAANLAGGKATGKVEVLWNGEVVDTVEAKTGAYEKFTVDVLSTGDEGELSFRELLPEDSTVYNFDGPIVTYDKTMSFGGETTTVKAFAAGQAKLYQVVDGALKIFDVQAKEYVDAGSAPNFRINSVGFNIDDDLIYGVAKSAGVDSLGNAVATTDIVMIDAAGETYRVGEGFYGDYVGDFDDSGNLWTFHTSLDRISVVDVDQLDANGNPEITYYKFPADMFKDRTYDLAFNAADGSFYAVVSPRSNGAEGKVVKIDVSEVANGGEPTFSEVAITGTLYGDQMEPGMASGAYGAVFMDGESNLYYGLNKGDHDLDSGTAIQGAIFKVNVDWKTGQAYSEFMSEAPSTGSNDGAVDPRSTDAFSEIDADAAVLIREPALTLVVGGNDDLRGGDGKDEMHGNEGDDKLFGGNDDDIIFGDQGNDYAAGGTGNDFASGGSGNDTLRGQAGDDELEGGEGDDQLFGGADQDAVNGDAGNDRLYGGAGADTLNGGTGNDSIWGGFDNDVISGDDGNDLLIGQIGDDQLSGGDGDDQLMGQLGDDQLSGGAGADQLYGGDGNDALNGDSGNDRLFGGAGTDIVNGDEGADSVWGGDGHDALNGDAGNDRLFGGAGADTLNGGDDNDSVWGGLDNDVVSGGNGNDMLIGQLGDDQLSGGAGVDKLVGGTGADVLNGGEGNDHLWGGQWSSDNDADVFVFEGGTGKDYVHDFETANDAIDLSAFDADFISVQEAMRDLGWATVIDLNKLSGGSEGDLVVLKSVDANDLSKENFLLGSDTLEF</sequence>
<gene>
    <name evidence="4" type="ORF">SAMN06273572_105262</name>
</gene>
<dbReference type="PRINTS" id="PR00313">
    <property type="entry name" value="CABNDNGRPT"/>
</dbReference>
<keyword evidence="2" id="KW-0964">Secreted</keyword>
<dbReference type="OrthoDB" id="8479154at2"/>
<dbReference type="AlphaFoldDB" id="A0A2C9CU01"/>
<feature type="compositionally biased region" description="Low complexity" evidence="3">
    <location>
        <begin position="759"/>
        <end position="770"/>
    </location>
</feature>
<dbReference type="GO" id="GO:0005509">
    <property type="term" value="F:calcium ion binding"/>
    <property type="evidence" value="ECO:0007669"/>
    <property type="project" value="InterPro"/>
</dbReference>
<accession>A0A2C9CU01</accession>
<dbReference type="SUPFAM" id="SSF101898">
    <property type="entry name" value="NHL repeat"/>
    <property type="match status" value="1"/>
</dbReference>
<dbReference type="InterPro" id="IPR011049">
    <property type="entry name" value="Serralysin-like_metalloprot_C"/>
</dbReference>
<protein>
    <submittedName>
        <fullName evidence="4">Ca2+-binding protein, RTX toxin-related</fullName>
    </submittedName>
</protein>
<dbReference type="SUPFAM" id="SSF51120">
    <property type="entry name" value="beta-Roll"/>
    <property type="match status" value="4"/>
</dbReference>
<evidence type="ECO:0000256" key="1">
    <source>
        <dbReference type="ARBA" id="ARBA00004613"/>
    </source>
</evidence>
<evidence type="ECO:0000313" key="5">
    <source>
        <dbReference type="Proteomes" id="UP000220034"/>
    </source>
</evidence>
<feature type="region of interest" description="Disordered" evidence="3">
    <location>
        <begin position="617"/>
        <end position="704"/>
    </location>
</feature>
<dbReference type="InterPro" id="IPR001343">
    <property type="entry name" value="Hemolysn_Ca-bd"/>
</dbReference>
<name>A0A2C9CU01_9RHOB</name>
<feature type="region of interest" description="Disordered" evidence="3">
    <location>
        <begin position="744"/>
        <end position="793"/>
    </location>
</feature>
<dbReference type="PANTHER" id="PTHR38340">
    <property type="entry name" value="S-LAYER PROTEIN"/>
    <property type="match status" value="1"/>
</dbReference>
<comment type="subcellular location">
    <subcellularLocation>
        <location evidence="1">Secreted</location>
    </subcellularLocation>
</comment>
<dbReference type="PROSITE" id="PS00330">
    <property type="entry name" value="HEMOLYSIN_CALCIUM"/>
    <property type="match status" value="6"/>
</dbReference>
<feature type="compositionally biased region" description="Acidic residues" evidence="3">
    <location>
        <begin position="675"/>
        <end position="686"/>
    </location>
</feature>
<dbReference type="EMBL" id="OCTN01000005">
    <property type="protein sequence ID" value="SOH94836.1"/>
    <property type="molecule type" value="Genomic_DNA"/>
</dbReference>
<dbReference type="Proteomes" id="UP000220034">
    <property type="component" value="Unassembled WGS sequence"/>
</dbReference>
<dbReference type="InterPro" id="IPR018511">
    <property type="entry name" value="Hemolysin-typ_Ca-bd_CS"/>
</dbReference>
<proteinExistence type="predicted"/>
<dbReference type="GO" id="GO:0005576">
    <property type="term" value="C:extracellular region"/>
    <property type="evidence" value="ECO:0007669"/>
    <property type="project" value="UniProtKB-SubCell"/>
</dbReference>
<evidence type="ECO:0000313" key="4">
    <source>
        <dbReference type="EMBL" id="SOH94836.1"/>
    </source>
</evidence>
<dbReference type="RefSeq" id="WP_097930771.1">
    <property type="nucleotide sequence ID" value="NZ_OCTN01000005.1"/>
</dbReference>
<organism evidence="4 5">
    <name type="scientific">Pontivivens marinum</name>
    <dbReference type="NCBI Taxonomy" id="1690039"/>
    <lineage>
        <taxon>Bacteria</taxon>
        <taxon>Pseudomonadati</taxon>
        <taxon>Pseudomonadota</taxon>
        <taxon>Alphaproteobacteria</taxon>
        <taxon>Rhodobacterales</taxon>
        <taxon>Paracoccaceae</taxon>
        <taxon>Pontivivens</taxon>
    </lineage>
</organism>
<dbReference type="InterPro" id="IPR050557">
    <property type="entry name" value="RTX_toxin/Mannuronan_C5-epim"/>
</dbReference>
<feature type="compositionally biased region" description="Basic and acidic residues" evidence="3">
    <location>
        <begin position="617"/>
        <end position="634"/>
    </location>
</feature>
<keyword evidence="5" id="KW-1185">Reference proteome</keyword>
<dbReference type="Pfam" id="PF00353">
    <property type="entry name" value="HemolysinCabind"/>
    <property type="match status" value="9"/>
</dbReference>
<reference evidence="5" key="1">
    <citation type="submission" date="2017-09" db="EMBL/GenBank/DDBJ databases">
        <authorList>
            <person name="Varghese N."/>
            <person name="Submissions S."/>
        </authorList>
    </citation>
    <scope>NUCLEOTIDE SEQUENCE [LARGE SCALE GENOMIC DNA]</scope>
    <source>
        <strain evidence="5">C7</strain>
    </source>
</reference>
<dbReference type="Gene3D" id="2.150.10.10">
    <property type="entry name" value="Serralysin-like metalloprotease, C-terminal"/>
    <property type="match status" value="6"/>
</dbReference>
<evidence type="ECO:0000256" key="3">
    <source>
        <dbReference type="SAM" id="MobiDB-lite"/>
    </source>
</evidence>